<dbReference type="EMBL" id="JBANDC010000001">
    <property type="protein sequence ID" value="MEM4985992.1"/>
    <property type="molecule type" value="Genomic_DNA"/>
</dbReference>
<keyword evidence="3" id="KW-1185">Reference proteome</keyword>
<dbReference type="InterPro" id="IPR024775">
    <property type="entry name" value="DinB-like"/>
</dbReference>
<evidence type="ECO:0000259" key="1">
    <source>
        <dbReference type="Pfam" id="PF12867"/>
    </source>
</evidence>
<dbReference type="Gene3D" id="1.20.120.450">
    <property type="entry name" value="dinb family like domain"/>
    <property type="match status" value="1"/>
</dbReference>
<dbReference type="InterPro" id="IPR034660">
    <property type="entry name" value="DinB/YfiT-like"/>
</dbReference>
<dbReference type="RefSeq" id="WP_144736065.1">
    <property type="nucleotide sequence ID" value="NZ_JBANDC010000001.1"/>
</dbReference>
<gene>
    <name evidence="2" type="ORF">V8G57_01195</name>
</gene>
<accession>A0ABU9PPR7</accession>
<comment type="caution">
    <text evidence="2">The sequence shown here is derived from an EMBL/GenBank/DDBJ whole genome shotgun (WGS) entry which is preliminary data.</text>
</comment>
<protein>
    <submittedName>
        <fullName evidence="2">DinB family protein</fullName>
    </submittedName>
</protein>
<dbReference type="Pfam" id="PF12867">
    <property type="entry name" value="DinB_2"/>
    <property type="match status" value="1"/>
</dbReference>
<proteinExistence type="predicted"/>
<reference evidence="2 3" key="1">
    <citation type="submission" date="2024-02" db="EMBL/GenBank/DDBJ databases">
        <title>Draft genome sequence of Collimonas sp. strain H4R21, an effective mineral-weathering bacterial strain isolated from the beech rhizosphere.</title>
        <authorList>
            <person name="Morin E."/>
            <person name="Uroz S."/>
            <person name="Leveau J.H.J."/>
            <person name="Kumar R."/>
            <person name="Rey M.W."/>
            <person name="Pham J."/>
        </authorList>
    </citation>
    <scope>NUCLEOTIDE SEQUENCE [LARGE SCALE GENOMIC DNA]</scope>
    <source>
        <strain evidence="2 3">H4R21</strain>
    </source>
</reference>
<feature type="domain" description="DinB-like" evidence="1">
    <location>
        <begin position="15"/>
        <end position="150"/>
    </location>
</feature>
<evidence type="ECO:0000313" key="3">
    <source>
        <dbReference type="Proteomes" id="UP001495910"/>
    </source>
</evidence>
<dbReference type="Proteomes" id="UP001495910">
    <property type="component" value="Unassembled WGS sequence"/>
</dbReference>
<sequence>MHPITIAALAAFPPQLEAHYAAIPAEFRHWAPASWEGVPSEPFTAIEQICHVRDIEIDGYHLRFQRTLDEANPLLASIDSDILARERNYAAADPAEIFMSFRAARAKTVELLSGLDQEQFRRSAEFEGYGRLTLRSLAHYLCSHDQQHLAGLQWLLGKIEASRL</sequence>
<organism evidence="2 3">
    <name type="scientific">Collimonas rhizosphaerae</name>
    <dbReference type="NCBI Taxonomy" id="3126357"/>
    <lineage>
        <taxon>Bacteria</taxon>
        <taxon>Pseudomonadati</taxon>
        <taxon>Pseudomonadota</taxon>
        <taxon>Betaproteobacteria</taxon>
        <taxon>Burkholderiales</taxon>
        <taxon>Oxalobacteraceae</taxon>
        <taxon>Collimonas</taxon>
    </lineage>
</organism>
<name>A0ABU9PPR7_9BURK</name>
<evidence type="ECO:0000313" key="2">
    <source>
        <dbReference type="EMBL" id="MEM4985992.1"/>
    </source>
</evidence>
<dbReference type="SUPFAM" id="SSF109854">
    <property type="entry name" value="DinB/YfiT-like putative metalloenzymes"/>
    <property type="match status" value="1"/>
</dbReference>